<dbReference type="SUPFAM" id="SSF53335">
    <property type="entry name" value="S-adenosyl-L-methionine-dependent methyltransferases"/>
    <property type="match status" value="1"/>
</dbReference>
<dbReference type="Proteomes" id="UP001589613">
    <property type="component" value="Unassembled WGS sequence"/>
</dbReference>
<evidence type="ECO:0000313" key="3">
    <source>
        <dbReference type="EMBL" id="MFB9732028.1"/>
    </source>
</evidence>
<name>A0ABV5V2T6_9MICO</name>
<organism evidence="3 4">
    <name type="scientific">Ornithinimicrobium kibberense</name>
    <dbReference type="NCBI Taxonomy" id="282060"/>
    <lineage>
        <taxon>Bacteria</taxon>
        <taxon>Bacillati</taxon>
        <taxon>Actinomycetota</taxon>
        <taxon>Actinomycetes</taxon>
        <taxon>Micrococcales</taxon>
        <taxon>Ornithinimicrobiaceae</taxon>
        <taxon>Ornithinimicrobium</taxon>
    </lineage>
</organism>
<protein>
    <submittedName>
        <fullName evidence="3">Bifunctional PIG-L family deacetylase/class I SAM-dependent methyltransferase</fullName>
    </submittedName>
</protein>
<keyword evidence="1" id="KW-0862">Zinc</keyword>
<dbReference type="Pfam" id="PF02585">
    <property type="entry name" value="PIG-L"/>
    <property type="match status" value="1"/>
</dbReference>
<dbReference type="EMBL" id="JBHMAX010000015">
    <property type="protein sequence ID" value="MFB9732028.1"/>
    <property type="molecule type" value="Genomic_DNA"/>
</dbReference>
<dbReference type="PANTHER" id="PTHR12993">
    <property type="entry name" value="N-ACETYLGLUCOSAMINYL-PHOSPHATIDYLINOSITOL DE-N-ACETYLASE-RELATED"/>
    <property type="match status" value="1"/>
</dbReference>
<dbReference type="SUPFAM" id="SSF102588">
    <property type="entry name" value="LmbE-like"/>
    <property type="match status" value="1"/>
</dbReference>
<keyword evidence="3" id="KW-0808">Transferase</keyword>
<keyword evidence="4" id="KW-1185">Reference proteome</keyword>
<evidence type="ECO:0000256" key="1">
    <source>
        <dbReference type="ARBA" id="ARBA00022833"/>
    </source>
</evidence>
<dbReference type="RefSeq" id="WP_141337689.1">
    <property type="nucleotide sequence ID" value="NZ_JBHMAX010000015.1"/>
</dbReference>
<dbReference type="InterPro" id="IPR008715">
    <property type="entry name" value="SAM-MeTfrase_NodS-like"/>
</dbReference>
<reference evidence="3 4" key="1">
    <citation type="submission" date="2024-09" db="EMBL/GenBank/DDBJ databases">
        <authorList>
            <person name="Sun Q."/>
            <person name="Mori K."/>
        </authorList>
    </citation>
    <scope>NUCLEOTIDE SEQUENCE [LARGE SCALE GENOMIC DNA]</scope>
    <source>
        <strain evidence="3 4">JCM 12763</strain>
    </source>
</reference>
<keyword evidence="3" id="KW-0489">Methyltransferase</keyword>
<evidence type="ECO:0000256" key="2">
    <source>
        <dbReference type="SAM" id="MobiDB-lite"/>
    </source>
</evidence>
<evidence type="ECO:0000313" key="4">
    <source>
        <dbReference type="Proteomes" id="UP001589613"/>
    </source>
</evidence>
<dbReference type="InterPro" id="IPR003737">
    <property type="entry name" value="GlcNAc_PI_deacetylase-related"/>
</dbReference>
<comment type="caution">
    <text evidence="3">The sequence shown here is derived from an EMBL/GenBank/DDBJ whole genome shotgun (WGS) entry which is preliminary data.</text>
</comment>
<proteinExistence type="predicted"/>
<dbReference type="Gene3D" id="3.40.50.150">
    <property type="entry name" value="Vaccinia Virus protein VP39"/>
    <property type="match status" value="1"/>
</dbReference>
<dbReference type="PANTHER" id="PTHR12993:SF29">
    <property type="entry name" value="BLR3841 PROTEIN"/>
    <property type="match status" value="1"/>
</dbReference>
<feature type="region of interest" description="Disordered" evidence="2">
    <location>
        <begin position="1"/>
        <end position="30"/>
    </location>
</feature>
<sequence length="478" mass="51942">MNDGIKDAPGASGLTPSGDPPTDEARWAEDPRWRDVIPLDLTGTTHLLVVAAHPDDETLGVGGLLAGLPADVDLDVVVATDGQASHPRSPTHTPADLARIRRAEAREVITELAPHARLHLLGLTDGGLADEQDELTAALVRLTRPGESVLLAPYRADGHPDHEAAARSAAAAAWRTDARLLEYPVWLWHWEGPDALPWGSARRVDLSDGARGRKARAVAGHRSQVEPLSDRPGDEVLLRPEMLAHFARPWETLLVAEPGESSPFEDLHAREDDPWEVRTSWYERRKRGLTLAALPHERYAVGVEVGCSVGALAGDLLGRCDAVVAVDESAEALGRVEGAERLRTVQASLPEEWGRFEEALREESVELVVLSEVGYFLSPGRLRELARRVGELVAGSDRATALACHWRHEIVGWPLTGDEVHGLVGEAMTNVGLQRRSHLVEEDFVLTVWSATGVLRGAPLRDQVRRPADPSHSSASRA</sequence>
<dbReference type="Gene3D" id="3.40.50.10320">
    <property type="entry name" value="LmbE-like"/>
    <property type="match status" value="1"/>
</dbReference>
<dbReference type="InterPro" id="IPR029063">
    <property type="entry name" value="SAM-dependent_MTases_sf"/>
</dbReference>
<dbReference type="GO" id="GO:0008168">
    <property type="term" value="F:methyltransferase activity"/>
    <property type="evidence" value="ECO:0007669"/>
    <property type="project" value="UniProtKB-KW"/>
</dbReference>
<dbReference type="GO" id="GO:0032259">
    <property type="term" value="P:methylation"/>
    <property type="evidence" value="ECO:0007669"/>
    <property type="project" value="UniProtKB-KW"/>
</dbReference>
<dbReference type="InterPro" id="IPR024078">
    <property type="entry name" value="LmbE-like_dom_sf"/>
</dbReference>
<accession>A0ABV5V2T6</accession>
<gene>
    <name evidence="3" type="ORF">ACFFN0_08220</name>
</gene>
<dbReference type="Pfam" id="PF05401">
    <property type="entry name" value="NodS"/>
    <property type="match status" value="1"/>
</dbReference>